<dbReference type="STRING" id="1051891.A0A0C3KVY3"/>
<dbReference type="InterPro" id="IPR048874">
    <property type="entry name" value="Ribosomal_bL31m_N"/>
</dbReference>
<dbReference type="GO" id="GO:0005762">
    <property type="term" value="C:mitochondrial large ribosomal subunit"/>
    <property type="evidence" value="ECO:0007669"/>
    <property type="project" value="InterPro"/>
</dbReference>
<sequence length="164" mass="17773">MLRIQGKTGQTSRSAVCQLLGQQTRSKSSSPYGRSHLRKAPTLPPPMVPQFKQRVILSDGSTFTHFTTSPRTTIRLTRDLTNNPFWAPGRDGIAAGDDEAGRMGRFKKRFGGEESEGGFEELVRSAGTGASVVSNAIEKAAKANVGGKYKASNFEDGKRKKGKK</sequence>
<reference evidence="4" key="2">
    <citation type="submission" date="2015-01" db="EMBL/GenBank/DDBJ databases">
        <title>Evolutionary Origins and Diversification of the Mycorrhizal Mutualists.</title>
        <authorList>
            <consortium name="DOE Joint Genome Institute"/>
            <consortium name="Mycorrhizal Genomics Consortium"/>
            <person name="Kohler A."/>
            <person name="Kuo A."/>
            <person name="Nagy L.G."/>
            <person name="Floudas D."/>
            <person name="Copeland A."/>
            <person name="Barry K.W."/>
            <person name="Cichocki N."/>
            <person name="Veneault-Fourrey C."/>
            <person name="LaButti K."/>
            <person name="Lindquist E.A."/>
            <person name="Lipzen A."/>
            <person name="Lundell T."/>
            <person name="Morin E."/>
            <person name="Murat C."/>
            <person name="Riley R."/>
            <person name="Ohm R."/>
            <person name="Sun H."/>
            <person name="Tunlid A."/>
            <person name="Henrissat B."/>
            <person name="Grigoriev I.V."/>
            <person name="Hibbett D.S."/>
            <person name="Martin F."/>
        </authorList>
    </citation>
    <scope>NUCLEOTIDE SEQUENCE [LARGE SCALE GENOMIC DNA]</scope>
    <source>
        <strain evidence="4">MUT 4182</strain>
    </source>
</reference>
<dbReference type="PANTHER" id="PTHR28174:SF1">
    <property type="entry name" value="LARGE RIBOSOMAL SUBUNIT PROTEIN BL31M"/>
    <property type="match status" value="1"/>
</dbReference>
<dbReference type="GO" id="GO:0003735">
    <property type="term" value="F:structural constituent of ribosome"/>
    <property type="evidence" value="ECO:0007669"/>
    <property type="project" value="InterPro"/>
</dbReference>
<dbReference type="EMBL" id="KN823038">
    <property type="protein sequence ID" value="KIO25638.1"/>
    <property type="molecule type" value="Genomic_DNA"/>
</dbReference>
<name>A0A0C3KVY3_9AGAM</name>
<dbReference type="Pfam" id="PF21492">
    <property type="entry name" value="bL31_N"/>
    <property type="match status" value="1"/>
</dbReference>
<gene>
    <name evidence="3" type="ORF">M407DRAFT_244012</name>
</gene>
<organism evidence="3 4">
    <name type="scientific">Tulasnella calospora MUT 4182</name>
    <dbReference type="NCBI Taxonomy" id="1051891"/>
    <lineage>
        <taxon>Eukaryota</taxon>
        <taxon>Fungi</taxon>
        <taxon>Dikarya</taxon>
        <taxon>Basidiomycota</taxon>
        <taxon>Agaricomycotina</taxon>
        <taxon>Agaricomycetes</taxon>
        <taxon>Cantharellales</taxon>
        <taxon>Tulasnellaceae</taxon>
        <taxon>Tulasnella</taxon>
    </lineage>
</organism>
<dbReference type="HOGENOM" id="CLU_1620289_0_0_1"/>
<dbReference type="PANTHER" id="PTHR28174">
    <property type="entry name" value="54S RIBOSOMAL PROTEIN L36, MITOCHONDRIAL"/>
    <property type="match status" value="1"/>
</dbReference>
<feature type="region of interest" description="Disordered" evidence="1">
    <location>
        <begin position="21"/>
        <end position="46"/>
    </location>
</feature>
<dbReference type="AlphaFoldDB" id="A0A0C3KVY3"/>
<keyword evidence="4" id="KW-1185">Reference proteome</keyword>
<reference evidence="3 4" key="1">
    <citation type="submission" date="2014-04" db="EMBL/GenBank/DDBJ databases">
        <authorList>
            <consortium name="DOE Joint Genome Institute"/>
            <person name="Kuo A."/>
            <person name="Girlanda M."/>
            <person name="Perotto S."/>
            <person name="Kohler A."/>
            <person name="Nagy L.G."/>
            <person name="Floudas D."/>
            <person name="Copeland A."/>
            <person name="Barry K.W."/>
            <person name="Cichocki N."/>
            <person name="Veneault-Fourrey C."/>
            <person name="LaButti K."/>
            <person name="Lindquist E.A."/>
            <person name="Lipzen A."/>
            <person name="Lundell T."/>
            <person name="Morin E."/>
            <person name="Murat C."/>
            <person name="Sun H."/>
            <person name="Tunlid A."/>
            <person name="Henrissat B."/>
            <person name="Grigoriev I.V."/>
            <person name="Hibbett D.S."/>
            <person name="Martin F."/>
            <person name="Nordberg H.P."/>
            <person name="Cantor M.N."/>
            <person name="Hua S.X."/>
        </authorList>
    </citation>
    <scope>NUCLEOTIDE SEQUENCE [LARGE SCALE GENOMIC DNA]</scope>
    <source>
        <strain evidence="3 4">MUT 4182</strain>
    </source>
</reference>
<protein>
    <recommendedName>
        <fullName evidence="2">Ribosomal protein bL31m N-terminal domain-containing protein</fullName>
    </recommendedName>
</protein>
<dbReference type="InterPro" id="IPR034600">
    <property type="entry name" value="Ribosomal_bL31m"/>
</dbReference>
<proteinExistence type="predicted"/>
<dbReference type="Gene3D" id="6.20.130.10">
    <property type="match status" value="1"/>
</dbReference>
<dbReference type="OrthoDB" id="5587740at2759"/>
<evidence type="ECO:0000259" key="2">
    <source>
        <dbReference type="Pfam" id="PF21492"/>
    </source>
</evidence>
<evidence type="ECO:0000256" key="1">
    <source>
        <dbReference type="SAM" id="MobiDB-lite"/>
    </source>
</evidence>
<feature type="compositionally biased region" description="Polar residues" evidence="1">
    <location>
        <begin position="21"/>
        <end position="32"/>
    </location>
</feature>
<dbReference type="Proteomes" id="UP000054248">
    <property type="component" value="Unassembled WGS sequence"/>
</dbReference>
<dbReference type="GO" id="GO:0032543">
    <property type="term" value="P:mitochondrial translation"/>
    <property type="evidence" value="ECO:0007669"/>
    <property type="project" value="InterPro"/>
</dbReference>
<evidence type="ECO:0000313" key="4">
    <source>
        <dbReference type="Proteomes" id="UP000054248"/>
    </source>
</evidence>
<evidence type="ECO:0000313" key="3">
    <source>
        <dbReference type="EMBL" id="KIO25638.1"/>
    </source>
</evidence>
<accession>A0A0C3KVY3</accession>
<feature type="domain" description="Ribosomal protein bL31m N-terminal" evidence="2">
    <location>
        <begin position="47"/>
        <end position="88"/>
    </location>
</feature>